<name>A0A7D5L317_9EURY</name>
<keyword evidence="2" id="KW-1133">Transmembrane helix</keyword>
<geneLocation type="plasmid" evidence="3 4">
    <name>unnamed1</name>
</geneLocation>
<feature type="compositionally biased region" description="Acidic residues" evidence="1">
    <location>
        <begin position="12"/>
        <end position="23"/>
    </location>
</feature>
<sequence>MFPERRPTAESVIDDEDGPTTDADEPRTRALVVGLIGGVVATVVMSAFRIPISRSPPPTAWFWARFLGDGEPEEYVGRGLLLHLLYGTAAGGVFGALIGPHLSGDEATRERRATLLGAVYGVVLSLFGVSVLLERVLGLDLDPDERFVFHVSHLVYGLTLGTWFGSNN</sequence>
<reference evidence="3 4" key="1">
    <citation type="submission" date="2020-07" db="EMBL/GenBank/DDBJ databases">
        <title>Gai3-2, isolated from salt lake.</title>
        <authorList>
            <person name="Cui H."/>
            <person name="Shi X."/>
        </authorList>
    </citation>
    <scope>NUCLEOTIDE SEQUENCE [LARGE SCALE GENOMIC DNA]</scope>
    <source>
        <strain evidence="3 4">Gai3-2</strain>
        <plasmid evidence="3 4">unnamed1</plasmid>
    </source>
</reference>
<feature type="transmembrane region" description="Helical" evidence="2">
    <location>
        <begin position="147"/>
        <end position="165"/>
    </location>
</feature>
<keyword evidence="2" id="KW-0472">Membrane</keyword>
<evidence type="ECO:0000256" key="2">
    <source>
        <dbReference type="SAM" id="Phobius"/>
    </source>
</evidence>
<evidence type="ECO:0008006" key="5">
    <source>
        <dbReference type="Google" id="ProtNLM"/>
    </source>
</evidence>
<gene>
    <name evidence="3" type="ORF">HUG10_18825</name>
</gene>
<feature type="transmembrane region" description="Helical" evidence="2">
    <location>
        <begin position="30"/>
        <end position="52"/>
    </location>
</feature>
<evidence type="ECO:0000313" key="3">
    <source>
        <dbReference type="EMBL" id="QLG29663.1"/>
    </source>
</evidence>
<keyword evidence="2" id="KW-0812">Transmembrane</keyword>
<protein>
    <recommendedName>
        <fullName evidence="5">DUF1440 domain-containing protein</fullName>
    </recommendedName>
</protein>
<proteinExistence type="predicted"/>
<dbReference type="GeneID" id="56030932"/>
<evidence type="ECO:0000256" key="1">
    <source>
        <dbReference type="SAM" id="MobiDB-lite"/>
    </source>
</evidence>
<dbReference type="Proteomes" id="UP000509750">
    <property type="component" value="Plasmid unnamed1"/>
</dbReference>
<dbReference type="OrthoDB" id="199052at2157"/>
<feature type="transmembrane region" description="Helical" evidence="2">
    <location>
        <begin position="114"/>
        <end position="132"/>
    </location>
</feature>
<dbReference type="EMBL" id="CP058530">
    <property type="protein sequence ID" value="QLG29663.1"/>
    <property type="molecule type" value="Genomic_DNA"/>
</dbReference>
<keyword evidence="4" id="KW-1185">Reference proteome</keyword>
<accession>A0A7D5L317</accession>
<evidence type="ECO:0000313" key="4">
    <source>
        <dbReference type="Proteomes" id="UP000509750"/>
    </source>
</evidence>
<organism evidence="3 4">
    <name type="scientific">Halorarum halophilum</name>
    <dbReference type="NCBI Taxonomy" id="2743090"/>
    <lineage>
        <taxon>Archaea</taxon>
        <taxon>Methanobacteriati</taxon>
        <taxon>Methanobacteriota</taxon>
        <taxon>Stenosarchaea group</taxon>
        <taxon>Halobacteria</taxon>
        <taxon>Halobacteriales</taxon>
        <taxon>Haloferacaceae</taxon>
        <taxon>Halorarum</taxon>
    </lineage>
</organism>
<feature type="transmembrane region" description="Helical" evidence="2">
    <location>
        <begin position="80"/>
        <end position="102"/>
    </location>
</feature>
<feature type="region of interest" description="Disordered" evidence="1">
    <location>
        <begin position="1"/>
        <end position="26"/>
    </location>
</feature>
<dbReference type="RefSeq" id="WP_179171237.1">
    <property type="nucleotide sequence ID" value="NZ_CP058530.1"/>
</dbReference>
<dbReference type="AlphaFoldDB" id="A0A7D5L317"/>
<keyword evidence="3" id="KW-0614">Plasmid</keyword>
<dbReference type="KEGG" id="halg:HUG10_18825"/>